<comment type="caution">
    <text evidence="1">The sequence shown here is derived from an EMBL/GenBank/DDBJ whole genome shotgun (WGS) entry which is preliminary data.</text>
</comment>
<organism evidence="1 2">
    <name type="scientific">Caldibacillus debilis GB1</name>
    <dbReference type="NCBI Taxonomy" id="1339248"/>
    <lineage>
        <taxon>Bacteria</taxon>
        <taxon>Bacillati</taxon>
        <taxon>Bacillota</taxon>
        <taxon>Bacilli</taxon>
        <taxon>Bacillales</taxon>
        <taxon>Bacillaceae</taxon>
        <taxon>Caldibacillus</taxon>
    </lineage>
</organism>
<reference evidence="1 2" key="1">
    <citation type="submission" date="2013-12" db="EMBL/GenBank/DDBJ databases">
        <title>Genome and proteome characterization of Caldibacillus debilis GB1 derived from a cellulolytic aero-tolerant co-culture.</title>
        <authorList>
            <person name="Wushke S.T."/>
            <person name="Zhang X."/>
            <person name="Fristensky B."/>
            <person name="Wilkins J.A."/>
            <person name="Levin D.B."/>
            <person name="Sparling R."/>
        </authorList>
    </citation>
    <scope>NUCLEOTIDE SEQUENCE [LARGE SCALE GENOMIC DNA]</scope>
    <source>
        <strain evidence="1 2">GB1</strain>
    </source>
</reference>
<accession>A0A420VIT8</accession>
<dbReference type="Proteomes" id="UP000286235">
    <property type="component" value="Unassembled WGS sequence"/>
</dbReference>
<evidence type="ECO:0008006" key="3">
    <source>
        <dbReference type="Google" id="ProtNLM"/>
    </source>
</evidence>
<name>A0A420VIT8_9BACI</name>
<dbReference type="AlphaFoldDB" id="A0A420VIT8"/>
<keyword evidence="2" id="KW-1185">Reference proteome</keyword>
<evidence type="ECO:0000313" key="2">
    <source>
        <dbReference type="Proteomes" id="UP000286235"/>
    </source>
</evidence>
<dbReference type="RefSeq" id="WP_183041496.1">
    <property type="nucleotide sequence ID" value="NZ_AZRV01000006.1"/>
</dbReference>
<protein>
    <recommendedName>
        <fullName evidence="3">Fur-regulated basic protein A</fullName>
    </recommendedName>
</protein>
<proteinExistence type="predicted"/>
<dbReference type="EMBL" id="AZRV01000006">
    <property type="protein sequence ID" value="RKO63535.1"/>
    <property type="molecule type" value="Genomic_DNA"/>
</dbReference>
<evidence type="ECO:0000313" key="1">
    <source>
        <dbReference type="EMBL" id="RKO63535.1"/>
    </source>
</evidence>
<sequence length="63" mass="7631">MGVLYDAVEYKRRFIIEELHKMNVYTSRDGLPLDELSYEELKEEWVLASFRQIDVESEANQWF</sequence>
<gene>
    <name evidence="1" type="ORF">Cdeb_02798</name>
</gene>